<keyword evidence="5 12" id="KW-0812">Transmembrane</keyword>
<dbReference type="AlphaFoldDB" id="C7MCZ2"/>
<name>C7MCZ2_BRAFD</name>
<feature type="domain" description="Peptidase M50" evidence="13">
    <location>
        <begin position="135"/>
        <end position="189"/>
    </location>
</feature>
<evidence type="ECO:0000313" key="15">
    <source>
        <dbReference type="Proteomes" id="UP000001919"/>
    </source>
</evidence>
<keyword evidence="8" id="KW-0862">Zinc</keyword>
<gene>
    <name evidence="14" type="ordered locus">Bfae_16220</name>
</gene>
<reference evidence="14 15" key="1">
    <citation type="journal article" date="2009" name="Stand. Genomic Sci.">
        <title>Complete genome sequence of Brachybacterium faecium type strain (Schefferle 6-10).</title>
        <authorList>
            <person name="Lapidus A."/>
            <person name="Pukall R."/>
            <person name="Labuttii K."/>
            <person name="Copeland A."/>
            <person name="Del Rio T.G."/>
            <person name="Nolan M."/>
            <person name="Chen F."/>
            <person name="Lucas S."/>
            <person name="Tice H."/>
            <person name="Cheng J.F."/>
            <person name="Bruce D."/>
            <person name="Goodwin L."/>
            <person name="Pitluck S."/>
            <person name="Rohde M."/>
            <person name="Goker M."/>
            <person name="Pati A."/>
            <person name="Ivanova N."/>
            <person name="Mavrommatis K."/>
            <person name="Chen A."/>
            <person name="Palaniappan K."/>
            <person name="D'haeseleer P."/>
            <person name="Chain P."/>
            <person name="Bristow J."/>
            <person name="Eisen J.A."/>
            <person name="Markowitz V."/>
            <person name="Hugenholtz P."/>
            <person name="Kyrpides N.C."/>
            <person name="Klenk H.P."/>
        </authorList>
    </citation>
    <scope>NUCLEOTIDE SEQUENCE [LARGE SCALE GENOMIC DNA]</scope>
    <source>
        <strain evidence="15">ATCC 43885 / DSM 4810 / JCM 11609 / LMG 19847 / NBRC 14762 / NCIMB 9860 / 6-10</strain>
    </source>
</reference>
<keyword evidence="9 12" id="KW-1133">Transmembrane helix</keyword>
<evidence type="ECO:0000256" key="10">
    <source>
        <dbReference type="ARBA" id="ARBA00023049"/>
    </source>
</evidence>
<organism evidence="14 15">
    <name type="scientific">Brachybacterium faecium (strain ATCC 43885 / DSM 4810 / JCM 11609 / LMG 19847 / NBRC 14762 / NCIMB 9860 / 6-10)</name>
    <dbReference type="NCBI Taxonomy" id="446465"/>
    <lineage>
        <taxon>Bacteria</taxon>
        <taxon>Bacillati</taxon>
        <taxon>Actinomycetota</taxon>
        <taxon>Actinomycetes</taxon>
        <taxon>Micrococcales</taxon>
        <taxon>Dermabacteraceae</taxon>
        <taxon>Brachybacterium</taxon>
    </lineage>
</organism>
<dbReference type="KEGG" id="bfa:Bfae_16220"/>
<feature type="transmembrane region" description="Helical" evidence="12">
    <location>
        <begin position="15"/>
        <end position="36"/>
    </location>
</feature>
<dbReference type="GO" id="GO:0046872">
    <property type="term" value="F:metal ion binding"/>
    <property type="evidence" value="ECO:0007669"/>
    <property type="project" value="UniProtKB-KW"/>
</dbReference>
<evidence type="ECO:0000256" key="7">
    <source>
        <dbReference type="ARBA" id="ARBA00022801"/>
    </source>
</evidence>
<dbReference type="eggNOG" id="COG1994">
    <property type="taxonomic scope" value="Bacteria"/>
</dbReference>
<dbReference type="InterPro" id="IPR008915">
    <property type="entry name" value="Peptidase_M50"/>
</dbReference>
<dbReference type="GO" id="GO:0016020">
    <property type="term" value="C:membrane"/>
    <property type="evidence" value="ECO:0007669"/>
    <property type="project" value="UniProtKB-SubCell"/>
</dbReference>
<proteinExistence type="inferred from homology"/>
<dbReference type="Pfam" id="PF02163">
    <property type="entry name" value="Peptidase_M50"/>
    <property type="match status" value="1"/>
</dbReference>
<keyword evidence="6" id="KW-0479">Metal-binding</keyword>
<dbReference type="Proteomes" id="UP000001919">
    <property type="component" value="Chromosome"/>
</dbReference>
<evidence type="ECO:0000259" key="13">
    <source>
        <dbReference type="Pfam" id="PF02163"/>
    </source>
</evidence>
<dbReference type="PANTHER" id="PTHR39188:SF3">
    <property type="entry name" value="STAGE IV SPORULATION PROTEIN FB"/>
    <property type="match status" value="1"/>
</dbReference>
<keyword evidence="15" id="KW-1185">Reference proteome</keyword>
<evidence type="ECO:0000256" key="6">
    <source>
        <dbReference type="ARBA" id="ARBA00022723"/>
    </source>
</evidence>
<comment type="cofactor">
    <cofactor evidence="1">
        <name>Zn(2+)</name>
        <dbReference type="ChEBI" id="CHEBI:29105"/>
    </cofactor>
</comment>
<dbReference type="HOGENOM" id="CLU_037123_1_0_11"/>
<evidence type="ECO:0000256" key="2">
    <source>
        <dbReference type="ARBA" id="ARBA00004141"/>
    </source>
</evidence>
<keyword evidence="4 14" id="KW-0645">Protease</keyword>
<evidence type="ECO:0000256" key="11">
    <source>
        <dbReference type="ARBA" id="ARBA00023136"/>
    </source>
</evidence>
<dbReference type="EMBL" id="CP001643">
    <property type="protein sequence ID" value="ACU85449.1"/>
    <property type="molecule type" value="Genomic_DNA"/>
</dbReference>
<dbReference type="PANTHER" id="PTHR39188">
    <property type="entry name" value="MEMBRANE-ASSOCIATED ZINC METALLOPROTEASE M50B"/>
    <property type="match status" value="1"/>
</dbReference>
<dbReference type="GO" id="GO:0006508">
    <property type="term" value="P:proteolysis"/>
    <property type="evidence" value="ECO:0007669"/>
    <property type="project" value="UniProtKB-KW"/>
</dbReference>
<evidence type="ECO:0000313" key="14">
    <source>
        <dbReference type="EMBL" id="ACU85449.1"/>
    </source>
</evidence>
<keyword evidence="11 12" id="KW-0472">Membrane</keyword>
<evidence type="ECO:0000256" key="5">
    <source>
        <dbReference type="ARBA" id="ARBA00022692"/>
    </source>
</evidence>
<feature type="transmembrane region" description="Helical" evidence="12">
    <location>
        <begin position="209"/>
        <end position="227"/>
    </location>
</feature>
<evidence type="ECO:0000256" key="9">
    <source>
        <dbReference type="ARBA" id="ARBA00022989"/>
    </source>
</evidence>
<keyword evidence="10" id="KW-0482">Metalloprotease</keyword>
<accession>C7MCZ2</accession>
<protein>
    <submittedName>
        <fullName evidence="14">Zn-dependent protease</fullName>
    </submittedName>
</protein>
<comment type="subcellular location">
    <subcellularLocation>
        <location evidence="2">Membrane</location>
        <topology evidence="2">Multi-pass membrane protein</topology>
    </subcellularLocation>
</comment>
<comment type="similarity">
    <text evidence="3">Belongs to the peptidase M50B family.</text>
</comment>
<evidence type="ECO:0000256" key="8">
    <source>
        <dbReference type="ARBA" id="ARBA00022833"/>
    </source>
</evidence>
<keyword evidence="7" id="KW-0378">Hydrolase</keyword>
<feature type="transmembrane region" description="Helical" evidence="12">
    <location>
        <begin position="185"/>
        <end position="203"/>
    </location>
</feature>
<feature type="transmembrane region" description="Helical" evidence="12">
    <location>
        <begin position="133"/>
        <end position="154"/>
    </location>
</feature>
<evidence type="ECO:0000256" key="12">
    <source>
        <dbReference type="SAM" id="Phobius"/>
    </source>
</evidence>
<dbReference type="GO" id="GO:0008237">
    <property type="term" value="F:metallopeptidase activity"/>
    <property type="evidence" value="ECO:0007669"/>
    <property type="project" value="UniProtKB-KW"/>
</dbReference>
<dbReference type="OrthoDB" id="9781963at2"/>
<dbReference type="STRING" id="446465.Bfae_16220"/>
<dbReference type="PATRIC" id="fig|446465.5.peg.1615"/>
<evidence type="ECO:0000256" key="1">
    <source>
        <dbReference type="ARBA" id="ARBA00001947"/>
    </source>
</evidence>
<feature type="transmembrane region" description="Helical" evidence="12">
    <location>
        <begin position="43"/>
        <end position="64"/>
    </location>
</feature>
<evidence type="ECO:0000256" key="3">
    <source>
        <dbReference type="ARBA" id="ARBA00007931"/>
    </source>
</evidence>
<feature type="transmembrane region" description="Helical" evidence="12">
    <location>
        <begin position="100"/>
        <end position="121"/>
    </location>
</feature>
<sequence>MMTSPTVRLGPLPPLQISPATLITVALFAVLMYPALARDGAPATTVAPLAIGIGLFMIVSVLVHEAAHALVARAFGASIDHIALTLWGGHTQYRSRDMSALGSVLVSLSGPAANLMLAGLARGLEQVLVPGGAAAVFFSVSAWLNLVLAIFNLLPGLPMDGGRALESILGAVLGDPLRGTRITAWIGRLLAAAVIVLPLWRILEAGGAGSISLLTLVWALLIAGMLWQGATRALHGAALGARIRTLDAAGLATPLRIVDAQLPLAALDAAGPHPAAAPTTPTAPSTSIAQAASPDLDSFLVLDRSAARAGLVGRAARIDPAAAAAVPAPQRAATPVAAVARTIGDLGALPATLRGDALIDAMLSRPAPAYLVLGEDGAARGVIMSADVNALLRGR</sequence>
<evidence type="ECO:0000256" key="4">
    <source>
        <dbReference type="ARBA" id="ARBA00022670"/>
    </source>
</evidence>